<protein>
    <submittedName>
        <fullName evidence="2">Uncharacterized protein</fullName>
    </submittedName>
</protein>
<keyword evidence="3" id="KW-1185">Reference proteome</keyword>
<gene>
    <name evidence="2" type="ORF">FIBSPDRAFT_856966</name>
</gene>
<proteinExistence type="predicted"/>
<name>A0A166MV61_9AGAM</name>
<evidence type="ECO:0000256" key="1">
    <source>
        <dbReference type="SAM" id="MobiDB-lite"/>
    </source>
</evidence>
<dbReference type="AlphaFoldDB" id="A0A166MV61"/>
<organism evidence="2 3">
    <name type="scientific">Athelia psychrophila</name>
    <dbReference type="NCBI Taxonomy" id="1759441"/>
    <lineage>
        <taxon>Eukaryota</taxon>
        <taxon>Fungi</taxon>
        <taxon>Dikarya</taxon>
        <taxon>Basidiomycota</taxon>
        <taxon>Agaricomycotina</taxon>
        <taxon>Agaricomycetes</taxon>
        <taxon>Agaricomycetidae</taxon>
        <taxon>Atheliales</taxon>
        <taxon>Atheliaceae</taxon>
        <taxon>Athelia</taxon>
    </lineage>
</organism>
<feature type="region of interest" description="Disordered" evidence="1">
    <location>
        <begin position="92"/>
        <end position="117"/>
    </location>
</feature>
<reference evidence="2 3" key="1">
    <citation type="journal article" date="2016" name="Mol. Biol. Evol.">
        <title>Comparative Genomics of Early-Diverging Mushroom-Forming Fungi Provides Insights into the Origins of Lignocellulose Decay Capabilities.</title>
        <authorList>
            <person name="Nagy L.G."/>
            <person name="Riley R."/>
            <person name="Tritt A."/>
            <person name="Adam C."/>
            <person name="Daum C."/>
            <person name="Floudas D."/>
            <person name="Sun H."/>
            <person name="Yadav J.S."/>
            <person name="Pangilinan J."/>
            <person name="Larsson K.H."/>
            <person name="Matsuura K."/>
            <person name="Barry K."/>
            <person name="Labutti K."/>
            <person name="Kuo R."/>
            <person name="Ohm R.A."/>
            <person name="Bhattacharya S.S."/>
            <person name="Shirouzu T."/>
            <person name="Yoshinaga Y."/>
            <person name="Martin F.M."/>
            <person name="Grigoriev I.V."/>
            <person name="Hibbett D.S."/>
        </authorList>
    </citation>
    <scope>NUCLEOTIDE SEQUENCE [LARGE SCALE GENOMIC DNA]</scope>
    <source>
        <strain evidence="2 3">CBS 109695</strain>
    </source>
</reference>
<dbReference type="Proteomes" id="UP000076532">
    <property type="component" value="Unassembled WGS sequence"/>
</dbReference>
<dbReference type="EMBL" id="KV417526">
    <property type="protein sequence ID" value="KZP24351.1"/>
    <property type="molecule type" value="Genomic_DNA"/>
</dbReference>
<sequence length="117" mass="12516">MAFCAMEACFFATEVALDPGADDDDRIPIRSTPLLPFQLHRITPPLSQSLCATTPATTPAVVFTPPSLSLPMLVSRRARTALCVASPESRTRTATISANSESKAVSKMQEGTPQSHE</sequence>
<evidence type="ECO:0000313" key="3">
    <source>
        <dbReference type="Proteomes" id="UP000076532"/>
    </source>
</evidence>
<evidence type="ECO:0000313" key="2">
    <source>
        <dbReference type="EMBL" id="KZP24351.1"/>
    </source>
</evidence>
<accession>A0A166MV61</accession>